<gene>
    <name evidence="9" type="primary">rnc</name>
    <name evidence="12" type="ORF">SAMN04488077_12245</name>
</gene>
<keyword evidence="9" id="KW-0479">Metal-binding</keyword>
<evidence type="ECO:0000256" key="9">
    <source>
        <dbReference type="HAMAP-Rule" id="MF_00104"/>
    </source>
</evidence>
<comment type="catalytic activity">
    <reaction evidence="1 9">
        <text>Endonucleolytic cleavage to 5'-phosphomonoester.</text>
        <dbReference type="EC" id="3.1.26.3"/>
    </reaction>
</comment>
<keyword evidence="4 9" id="KW-0507">mRNA processing</keyword>
<dbReference type="NCBIfam" id="TIGR02191">
    <property type="entry name" value="RNaseIII"/>
    <property type="match status" value="1"/>
</dbReference>
<feature type="domain" description="DRBM" evidence="10">
    <location>
        <begin position="157"/>
        <end position="226"/>
    </location>
</feature>
<dbReference type="GO" id="GO:0010468">
    <property type="term" value="P:regulation of gene expression"/>
    <property type="evidence" value="ECO:0007669"/>
    <property type="project" value="TreeGrafter"/>
</dbReference>
<evidence type="ECO:0000313" key="13">
    <source>
        <dbReference type="Proteomes" id="UP000182160"/>
    </source>
</evidence>
<feature type="binding site" evidence="9">
    <location>
        <position position="118"/>
    </location>
    <ligand>
        <name>Mg(2+)</name>
        <dbReference type="ChEBI" id="CHEBI:18420"/>
    </ligand>
</feature>
<protein>
    <recommendedName>
        <fullName evidence="9">Ribonuclease 3</fullName>
        <ecNumber evidence="9">3.1.26.3</ecNumber>
    </recommendedName>
    <alternativeName>
        <fullName evidence="9">Ribonuclease III</fullName>
        <shortName evidence="9">RNase III</shortName>
    </alternativeName>
</protein>
<evidence type="ECO:0000256" key="2">
    <source>
        <dbReference type="ARBA" id="ARBA00010183"/>
    </source>
</evidence>
<feature type="binding site" evidence="9">
    <location>
        <position position="121"/>
    </location>
    <ligand>
        <name>Mg(2+)</name>
        <dbReference type="ChEBI" id="CHEBI:18420"/>
    </ligand>
</feature>
<dbReference type="AlphaFoldDB" id="A0A1H8I6W5"/>
<dbReference type="EC" id="3.1.26.3" evidence="9"/>
<dbReference type="Gene3D" id="1.10.1520.10">
    <property type="entry name" value="Ribonuclease III domain"/>
    <property type="match status" value="1"/>
</dbReference>
<feature type="active site" evidence="9">
    <location>
        <position position="121"/>
    </location>
</feature>
<dbReference type="PANTHER" id="PTHR11207:SF0">
    <property type="entry name" value="RIBONUCLEASE 3"/>
    <property type="match status" value="1"/>
</dbReference>
<dbReference type="PROSITE" id="PS00517">
    <property type="entry name" value="RNASE_3_1"/>
    <property type="match status" value="1"/>
</dbReference>
<keyword evidence="7 9" id="KW-0378">Hydrolase</keyword>
<keyword evidence="8 9" id="KW-0694">RNA-binding</keyword>
<dbReference type="InterPro" id="IPR014720">
    <property type="entry name" value="dsRBD_dom"/>
</dbReference>
<dbReference type="Pfam" id="PF00035">
    <property type="entry name" value="dsrm"/>
    <property type="match status" value="1"/>
</dbReference>
<evidence type="ECO:0000256" key="4">
    <source>
        <dbReference type="ARBA" id="ARBA00022664"/>
    </source>
</evidence>
<comment type="subcellular location">
    <subcellularLocation>
        <location evidence="9">Cytoplasm</location>
    </subcellularLocation>
</comment>
<dbReference type="Pfam" id="PF14622">
    <property type="entry name" value="Ribonucleas_3_3"/>
    <property type="match status" value="1"/>
</dbReference>
<organism evidence="12 13">
    <name type="scientific">Roseovarius tolerans</name>
    <dbReference type="NCBI Taxonomy" id="74031"/>
    <lineage>
        <taxon>Bacteria</taxon>
        <taxon>Pseudomonadati</taxon>
        <taxon>Pseudomonadota</taxon>
        <taxon>Alphaproteobacteria</taxon>
        <taxon>Rhodobacterales</taxon>
        <taxon>Roseobacteraceae</taxon>
        <taxon>Roseovarius</taxon>
    </lineage>
</organism>
<comment type="cofactor">
    <cofactor evidence="9">
        <name>Mg(2+)</name>
        <dbReference type="ChEBI" id="CHEBI:18420"/>
    </cofactor>
</comment>
<dbReference type="GO" id="GO:0003725">
    <property type="term" value="F:double-stranded RNA binding"/>
    <property type="evidence" value="ECO:0007669"/>
    <property type="project" value="TreeGrafter"/>
</dbReference>
<dbReference type="CDD" id="cd00593">
    <property type="entry name" value="RIBOc"/>
    <property type="match status" value="1"/>
</dbReference>
<evidence type="ECO:0000256" key="7">
    <source>
        <dbReference type="ARBA" id="ARBA00022801"/>
    </source>
</evidence>
<dbReference type="GO" id="GO:0006364">
    <property type="term" value="P:rRNA processing"/>
    <property type="evidence" value="ECO:0007669"/>
    <property type="project" value="UniProtKB-UniRule"/>
</dbReference>
<dbReference type="Proteomes" id="UP000182160">
    <property type="component" value="Unassembled WGS sequence"/>
</dbReference>
<dbReference type="PROSITE" id="PS50137">
    <property type="entry name" value="DS_RBD"/>
    <property type="match status" value="1"/>
</dbReference>
<evidence type="ECO:0000256" key="8">
    <source>
        <dbReference type="ARBA" id="ARBA00022884"/>
    </source>
</evidence>
<feature type="domain" description="RNase III" evidence="11">
    <location>
        <begin position="7"/>
        <end position="132"/>
    </location>
</feature>
<keyword evidence="9" id="KW-0699">rRNA-binding</keyword>
<dbReference type="GO" id="GO:0008033">
    <property type="term" value="P:tRNA processing"/>
    <property type="evidence" value="ECO:0007669"/>
    <property type="project" value="UniProtKB-KW"/>
</dbReference>
<dbReference type="SUPFAM" id="SSF69065">
    <property type="entry name" value="RNase III domain-like"/>
    <property type="match status" value="1"/>
</dbReference>
<dbReference type="CDD" id="cd10845">
    <property type="entry name" value="DSRM_RNAse_III_family"/>
    <property type="match status" value="1"/>
</dbReference>
<dbReference type="InterPro" id="IPR036389">
    <property type="entry name" value="RNase_III_sf"/>
</dbReference>
<keyword evidence="6 9" id="KW-0255">Endonuclease</keyword>
<feature type="binding site" evidence="9">
    <location>
        <position position="45"/>
    </location>
    <ligand>
        <name>Mg(2+)</name>
        <dbReference type="ChEBI" id="CHEBI:18420"/>
    </ligand>
</feature>
<dbReference type="PANTHER" id="PTHR11207">
    <property type="entry name" value="RIBONUCLEASE III"/>
    <property type="match status" value="1"/>
</dbReference>
<dbReference type="SMART" id="SM00535">
    <property type="entry name" value="RIBOc"/>
    <property type="match status" value="1"/>
</dbReference>
<dbReference type="GO" id="GO:0046872">
    <property type="term" value="F:metal ion binding"/>
    <property type="evidence" value="ECO:0007669"/>
    <property type="project" value="UniProtKB-KW"/>
</dbReference>
<dbReference type="GO" id="GO:0019843">
    <property type="term" value="F:rRNA binding"/>
    <property type="evidence" value="ECO:0007669"/>
    <property type="project" value="UniProtKB-KW"/>
</dbReference>
<keyword evidence="9" id="KW-0819">tRNA processing</keyword>
<dbReference type="GO" id="GO:0005737">
    <property type="term" value="C:cytoplasm"/>
    <property type="evidence" value="ECO:0007669"/>
    <property type="project" value="UniProtKB-SubCell"/>
</dbReference>
<comment type="similarity">
    <text evidence="2">Belongs to the ribonuclease III family.</text>
</comment>
<dbReference type="InterPro" id="IPR000999">
    <property type="entry name" value="RNase_III_dom"/>
</dbReference>
<sequence length="228" mass="24589">MKLSRDMAEFQARLGHEFADPSLLVRALTHSSMSSPNRDDNQRLEFLGDRVLGLVMAEALLAHDSAATEGQLAPRFNALVRKEACADVAREVDLGTVLKLGRSEMLSGGRRKMALLGDAMEAVIAAVYVDAGFEAARAMVLRLWGGRIGAVKEDARDAKTALQEWAQARGLPPPDYAETARSGPDHAPVFTIEARLQSGEHVSATAGSKRQAEQAAARALLDRLESQT</sequence>
<evidence type="ECO:0000259" key="10">
    <source>
        <dbReference type="PROSITE" id="PS50137"/>
    </source>
</evidence>
<dbReference type="Gene3D" id="3.30.160.20">
    <property type="match status" value="1"/>
</dbReference>
<comment type="subunit">
    <text evidence="9">Homodimer.</text>
</comment>
<evidence type="ECO:0000313" key="12">
    <source>
        <dbReference type="EMBL" id="SEN63608.1"/>
    </source>
</evidence>
<dbReference type="FunFam" id="1.10.1520.10:FF:000001">
    <property type="entry name" value="Ribonuclease 3"/>
    <property type="match status" value="1"/>
</dbReference>
<dbReference type="GO" id="GO:0006397">
    <property type="term" value="P:mRNA processing"/>
    <property type="evidence" value="ECO:0007669"/>
    <property type="project" value="UniProtKB-UniRule"/>
</dbReference>
<keyword evidence="9" id="KW-0460">Magnesium</keyword>
<keyword evidence="5 9" id="KW-0540">Nuclease</keyword>
<comment type="function">
    <text evidence="9">Digests double-stranded RNA. Involved in the processing of primary rRNA transcript to yield the immediate precursors to the large and small rRNAs (23S and 16S). Processes some mRNAs, and tRNAs when they are encoded in the rRNA operon. Processes pre-crRNA and tracrRNA of type II CRISPR loci if present in the organism.</text>
</comment>
<name>A0A1H8I6W5_9RHOB</name>
<dbReference type="SUPFAM" id="SSF54768">
    <property type="entry name" value="dsRNA-binding domain-like"/>
    <property type="match status" value="1"/>
</dbReference>
<feature type="active site" evidence="9">
    <location>
        <position position="49"/>
    </location>
</feature>
<dbReference type="HAMAP" id="MF_00104">
    <property type="entry name" value="RNase_III"/>
    <property type="match status" value="1"/>
</dbReference>
<dbReference type="PROSITE" id="PS50142">
    <property type="entry name" value="RNASE_3_2"/>
    <property type="match status" value="1"/>
</dbReference>
<keyword evidence="3 9" id="KW-0698">rRNA processing</keyword>
<evidence type="ECO:0000256" key="5">
    <source>
        <dbReference type="ARBA" id="ARBA00022722"/>
    </source>
</evidence>
<evidence type="ECO:0000256" key="6">
    <source>
        <dbReference type="ARBA" id="ARBA00022759"/>
    </source>
</evidence>
<dbReference type="EMBL" id="FOBO01000022">
    <property type="protein sequence ID" value="SEN63608.1"/>
    <property type="molecule type" value="Genomic_DNA"/>
</dbReference>
<evidence type="ECO:0000259" key="11">
    <source>
        <dbReference type="PROSITE" id="PS50142"/>
    </source>
</evidence>
<dbReference type="InterPro" id="IPR011907">
    <property type="entry name" value="RNase_III"/>
</dbReference>
<accession>A0A1H8I6W5</accession>
<dbReference type="GO" id="GO:0004525">
    <property type="term" value="F:ribonuclease III activity"/>
    <property type="evidence" value="ECO:0007669"/>
    <property type="project" value="UniProtKB-UniRule"/>
</dbReference>
<evidence type="ECO:0000256" key="1">
    <source>
        <dbReference type="ARBA" id="ARBA00000109"/>
    </source>
</evidence>
<dbReference type="RefSeq" id="WP_074788062.1">
    <property type="nucleotide sequence ID" value="NZ_FOBO01000022.1"/>
</dbReference>
<dbReference type="SMART" id="SM00358">
    <property type="entry name" value="DSRM"/>
    <property type="match status" value="1"/>
</dbReference>
<evidence type="ECO:0000256" key="3">
    <source>
        <dbReference type="ARBA" id="ARBA00022552"/>
    </source>
</evidence>
<keyword evidence="9" id="KW-0963">Cytoplasm</keyword>
<reference evidence="12 13" key="1">
    <citation type="submission" date="2016-10" db="EMBL/GenBank/DDBJ databases">
        <authorList>
            <person name="de Groot N.N."/>
        </authorList>
    </citation>
    <scope>NUCLEOTIDE SEQUENCE [LARGE SCALE GENOMIC DNA]</scope>
    <source>
        <strain evidence="12 13">DSM 11457</strain>
    </source>
</reference>
<proteinExistence type="inferred from homology"/>